<dbReference type="EMBL" id="JBGBPQ010000020">
    <property type="protein sequence ID" value="KAL1504466.1"/>
    <property type="molecule type" value="Genomic_DNA"/>
</dbReference>
<organism evidence="1 2">
    <name type="scientific">Prymnesium parvum</name>
    <name type="common">Toxic golden alga</name>
    <dbReference type="NCBI Taxonomy" id="97485"/>
    <lineage>
        <taxon>Eukaryota</taxon>
        <taxon>Haptista</taxon>
        <taxon>Haptophyta</taxon>
        <taxon>Prymnesiophyceae</taxon>
        <taxon>Prymnesiales</taxon>
        <taxon>Prymnesiaceae</taxon>
        <taxon>Prymnesium</taxon>
    </lineage>
</organism>
<evidence type="ECO:0000313" key="2">
    <source>
        <dbReference type="Proteomes" id="UP001515480"/>
    </source>
</evidence>
<dbReference type="AlphaFoldDB" id="A0AB34IPQ7"/>
<dbReference type="Proteomes" id="UP001515480">
    <property type="component" value="Unassembled WGS sequence"/>
</dbReference>
<gene>
    <name evidence="1" type="ORF">AB1Y20_010871</name>
</gene>
<keyword evidence="2" id="KW-1185">Reference proteome</keyword>
<name>A0AB34IPQ7_PRYPA</name>
<comment type="caution">
    <text evidence="1">The sequence shown here is derived from an EMBL/GenBank/DDBJ whole genome shotgun (WGS) entry which is preliminary data.</text>
</comment>
<evidence type="ECO:0000313" key="1">
    <source>
        <dbReference type="EMBL" id="KAL1504466.1"/>
    </source>
</evidence>
<accession>A0AB34IPQ7</accession>
<sequence length="127" mass="14538">MASAMLRVDVVGGSELVLGAYSPRSPLVIPVGIQEFCRHVSWNPAKIWQKWCDPQVQWYEAPHGSFIYWNQENRCWWICDSAGRVTYKARDNHGKIESVQSWRSCEGLYSQPPACVQLLQTSDLNHS</sequence>
<reference evidence="1 2" key="1">
    <citation type="journal article" date="2024" name="Science">
        <title>Giant polyketide synthase enzymes in the biosynthesis of giant marine polyether toxins.</title>
        <authorList>
            <person name="Fallon T.R."/>
            <person name="Shende V.V."/>
            <person name="Wierzbicki I.H."/>
            <person name="Pendleton A.L."/>
            <person name="Watervoot N.F."/>
            <person name="Auber R.P."/>
            <person name="Gonzalez D.J."/>
            <person name="Wisecaver J.H."/>
            <person name="Moore B.S."/>
        </authorList>
    </citation>
    <scope>NUCLEOTIDE SEQUENCE [LARGE SCALE GENOMIC DNA]</scope>
    <source>
        <strain evidence="1 2">12B1</strain>
    </source>
</reference>
<protein>
    <submittedName>
        <fullName evidence="1">Uncharacterized protein</fullName>
    </submittedName>
</protein>
<proteinExistence type="predicted"/>